<keyword evidence="7" id="KW-0808">Transferase</keyword>
<keyword evidence="13" id="KW-1185">Reference proteome</keyword>
<evidence type="ECO:0000256" key="4">
    <source>
        <dbReference type="ARBA" id="ARBA00013346"/>
    </source>
</evidence>
<dbReference type="NCBIfam" id="NF001453">
    <property type="entry name" value="PRK00312.1"/>
    <property type="match status" value="1"/>
</dbReference>
<dbReference type="GO" id="GO:0004719">
    <property type="term" value="F:protein-L-isoaspartate (D-aspartate) O-methyltransferase activity"/>
    <property type="evidence" value="ECO:0007669"/>
    <property type="project" value="UniProtKB-EC"/>
</dbReference>
<dbReference type="PROSITE" id="PS01279">
    <property type="entry name" value="PCMT"/>
    <property type="match status" value="1"/>
</dbReference>
<evidence type="ECO:0000313" key="13">
    <source>
        <dbReference type="Proteomes" id="UP000630142"/>
    </source>
</evidence>
<dbReference type="SUPFAM" id="SSF53335">
    <property type="entry name" value="S-adenosyl-L-methionine-dependent methyltransferases"/>
    <property type="match status" value="1"/>
</dbReference>
<keyword evidence="6" id="KW-0489">Methyltransferase</keyword>
<dbReference type="Pfam" id="PF01135">
    <property type="entry name" value="PCMT"/>
    <property type="match status" value="1"/>
</dbReference>
<comment type="similarity">
    <text evidence="2">Belongs to the methyltransferase superfamily. L-isoaspartyl/D-aspartyl protein methyltransferase family.</text>
</comment>
<keyword evidence="5" id="KW-0963">Cytoplasm</keyword>
<evidence type="ECO:0000313" key="12">
    <source>
        <dbReference type="EMBL" id="GHD09794.1"/>
    </source>
</evidence>
<dbReference type="CDD" id="cd02440">
    <property type="entry name" value="AdoMet_MTases"/>
    <property type="match status" value="1"/>
</dbReference>
<evidence type="ECO:0000256" key="9">
    <source>
        <dbReference type="ARBA" id="ARBA00030757"/>
    </source>
</evidence>
<name>A0A8J3GL01_9HYPH</name>
<dbReference type="EMBL" id="BMZQ01000001">
    <property type="protein sequence ID" value="GHD09794.1"/>
    <property type="molecule type" value="Genomic_DNA"/>
</dbReference>
<dbReference type="Gene3D" id="3.40.50.150">
    <property type="entry name" value="Vaccinia Virus protein VP39"/>
    <property type="match status" value="1"/>
</dbReference>
<dbReference type="InterPro" id="IPR000682">
    <property type="entry name" value="PCMT"/>
</dbReference>
<dbReference type="GO" id="GO:0005737">
    <property type="term" value="C:cytoplasm"/>
    <property type="evidence" value="ECO:0007669"/>
    <property type="project" value="UniProtKB-SubCell"/>
</dbReference>
<evidence type="ECO:0000256" key="8">
    <source>
        <dbReference type="ARBA" id="ARBA00022691"/>
    </source>
</evidence>
<evidence type="ECO:0000256" key="1">
    <source>
        <dbReference type="ARBA" id="ARBA00004496"/>
    </source>
</evidence>
<dbReference type="AlphaFoldDB" id="A0A8J3GL01"/>
<evidence type="ECO:0000256" key="11">
    <source>
        <dbReference type="ARBA" id="ARBA00031350"/>
    </source>
</evidence>
<evidence type="ECO:0000256" key="7">
    <source>
        <dbReference type="ARBA" id="ARBA00022679"/>
    </source>
</evidence>
<organism evidence="12 13">
    <name type="scientific">Tianweitania populi</name>
    <dbReference type="NCBI Taxonomy" id="1607949"/>
    <lineage>
        <taxon>Bacteria</taxon>
        <taxon>Pseudomonadati</taxon>
        <taxon>Pseudomonadota</taxon>
        <taxon>Alphaproteobacteria</taxon>
        <taxon>Hyphomicrobiales</taxon>
        <taxon>Phyllobacteriaceae</taxon>
        <taxon>Tianweitania</taxon>
    </lineage>
</organism>
<dbReference type="PANTHER" id="PTHR11579">
    <property type="entry name" value="PROTEIN-L-ISOASPARTATE O-METHYLTRANSFERASE"/>
    <property type="match status" value="1"/>
</dbReference>
<dbReference type="EC" id="2.1.1.77" evidence="3"/>
<dbReference type="Proteomes" id="UP000630142">
    <property type="component" value="Unassembled WGS sequence"/>
</dbReference>
<evidence type="ECO:0000256" key="6">
    <source>
        <dbReference type="ARBA" id="ARBA00022603"/>
    </source>
</evidence>
<dbReference type="GO" id="GO:0032259">
    <property type="term" value="P:methylation"/>
    <property type="evidence" value="ECO:0007669"/>
    <property type="project" value="UniProtKB-KW"/>
</dbReference>
<gene>
    <name evidence="12" type="ORF">GCM10016234_10910</name>
</gene>
<keyword evidence="8" id="KW-0949">S-adenosyl-L-methionine</keyword>
<accession>A0A8J3GL01</accession>
<reference evidence="12" key="2">
    <citation type="submission" date="2020-09" db="EMBL/GenBank/DDBJ databases">
        <authorList>
            <person name="Sun Q."/>
            <person name="Kim S."/>
        </authorList>
    </citation>
    <scope>NUCLEOTIDE SEQUENCE</scope>
    <source>
        <strain evidence="12">KCTC 42249</strain>
    </source>
</reference>
<proteinExistence type="inferred from homology"/>
<evidence type="ECO:0000256" key="10">
    <source>
        <dbReference type="ARBA" id="ARBA00031323"/>
    </source>
</evidence>
<dbReference type="PANTHER" id="PTHR11579:SF0">
    <property type="entry name" value="PROTEIN-L-ISOASPARTATE(D-ASPARTATE) O-METHYLTRANSFERASE"/>
    <property type="match status" value="1"/>
</dbReference>
<evidence type="ECO:0000256" key="2">
    <source>
        <dbReference type="ARBA" id="ARBA00005369"/>
    </source>
</evidence>
<protein>
    <recommendedName>
        <fullName evidence="4">Protein-L-isoaspartate O-methyltransferase</fullName>
        <ecNumber evidence="3">2.1.1.77</ecNumber>
    </recommendedName>
    <alternativeName>
        <fullName evidence="11">L-isoaspartyl protein carboxyl methyltransferase</fullName>
    </alternativeName>
    <alternativeName>
        <fullName evidence="9">Protein L-isoaspartyl methyltransferase</fullName>
    </alternativeName>
    <alternativeName>
        <fullName evidence="10">Protein-beta-aspartate methyltransferase</fullName>
    </alternativeName>
</protein>
<comment type="subcellular location">
    <subcellularLocation>
        <location evidence="1">Cytoplasm</location>
    </subcellularLocation>
</comment>
<reference evidence="12" key="1">
    <citation type="journal article" date="2014" name="Int. J. Syst. Evol. Microbiol.">
        <title>Complete genome sequence of Corynebacterium casei LMG S-19264T (=DSM 44701T), isolated from a smear-ripened cheese.</title>
        <authorList>
            <consortium name="US DOE Joint Genome Institute (JGI-PGF)"/>
            <person name="Walter F."/>
            <person name="Albersmeier A."/>
            <person name="Kalinowski J."/>
            <person name="Ruckert C."/>
        </authorList>
    </citation>
    <scope>NUCLEOTIDE SEQUENCE</scope>
    <source>
        <strain evidence="12">KCTC 42249</strain>
    </source>
</reference>
<dbReference type="RefSeq" id="WP_189502306.1">
    <property type="nucleotide sequence ID" value="NZ_BMZQ01000001.1"/>
</dbReference>
<comment type="caution">
    <text evidence="12">The sequence shown here is derived from an EMBL/GenBank/DDBJ whole genome shotgun (WGS) entry which is preliminary data.</text>
</comment>
<evidence type="ECO:0000256" key="3">
    <source>
        <dbReference type="ARBA" id="ARBA00011890"/>
    </source>
</evidence>
<sequence length="217" mass="23423">MTPDALDREGFAAFMLRLRGKGLTDKTVLSAFEATPRRGFVPNQWQDHAWSDRMLPIPCGEALEGVDIQATVISALDLTSSVRVLEIGTGTGYTAAVMGRLSGRILSLDRYKALVQQARARLEALGIGNVLLRQADGAHGVAAEGPFDRIISWASFDELPRGFVDQLSSGGVMIAPIGPPDEPQMLVRLTKTGSRFEEQEVGLVRLQPIAHGMAEAL</sequence>
<dbReference type="InterPro" id="IPR029063">
    <property type="entry name" value="SAM-dependent_MTases_sf"/>
</dbReference>
<evidence type="ECO:0000256" key="5">
    <source>
        <dbReference type="ARBA" id="ARBA00022490"/>
    </source>
</evidence>